<evidence type="ECO:0000313" key="2">
    <source>
        <dbReference type="Proteomes" id="UP000814033"/>
    </source>
</evidence>
<reference evidence="1" key="2">
    <citation type="journal article" date="2022" name="New Phytol.">
        <title>Evolutionary transition to the ectomycorrhizal habit in the genomes of a hyperdiverse lineage of mushroom-forming fungi.</title>
        <authorList>
            <person name="Looney B."/>
            <person name="Miyauchi S."/>
            <person name="Morin E."/>
            <person name="Drula E."/>
            <person name="Courty P.E."/>
            <person name="Kohler A."/>
            <person name="Kuo A."/>
            <person name="LaButti K."/>
            <person name="Pangilinan J."/>
            <person name="Lipzen A."/>
            <person name="Riley R."/>
            <person name="Andreopoulos W."/>
            <person name="He G."/>
            <person name="Johnson J."/>
            <person name="Nolan M."/>
            <person name="Tritt A."/>
            <person name="Barry K.W."/>
            <person name="Grigoriev I.V."/>
            <person name="Nagy L.G."/>
            <person name="Hibbett D."/>
            <person name="Henrissat B."/>
            <person name="Matheny P.B."/>
            <person name="Labbe J."/>
            <person name="Martin F.M."/>
        </authorList>
    </citation>
    <scope>NUCLEOTIDE SEQUENCE</scope>
    <source>
        <strain evidence="1">FP105234-sp</strain>
    </source>
</reference>
<proteinExistence type="predicted"/>
<name>A0ACB8RVY7_9AGAM</name>
<organism evidence="1 2">
    <name type="scientific">Auriscalpium vulgare</name>
    <dbReference type="NCBI Taxonomy" id="40419"/>
    <lineage>
        <taxon>Eukaryota</taxon>
        <taxon>Fungi</taxon>
        <taxon>Dikarya</taxon>
        <taxon>Basidiomycota</taxon>
        <taxon>Agaricomycotina</taxon>
        <taxon>Agaricomycetes</taxon>
        <taxon>Russulales</taxon>
        <taxon>Auriscalpiaceae</taxon>
        <taxon>Auriscalpium</taxon>
    </lineage>
</organism>
<evidence type="ECO:0000313" key="1">
    <source>
        <dbReference type="EMBL" id="KAI0047976.1"/>
    </source>
</evidence>
<sequence>MHVQRSPSRAACAPNLFRVVPQYYASSPPSYRAMADPPGPVVVSILWHTGSKYVGLTVAGEKTFGTRGQTACLLGLRVGPCTHHARATWGGVRLSSPICGDVRTFVRPRWRSFHHILSRSSGNDRCMHGLHEGQLGPQCVCAGDELTFLLGQGMNRLLLASRLVEWKVFGWKQGGMIRGGSLHDCLCCIAGAF</sequence>
<accession>A0ACB8RVY7</accession>
<dbReference type="Proteomes" id="UP000814033">
    <property type="component" value="Unassembled WGS sequence"/>
</dbReference>
<gene>
    <name evidence="1" type="ORF">FA95DRAFT_1140129</name>
</gene>
<reference evidence="1" key="1">
    <citation type="submission" date="2021-02" db="EMBL/GenBank/DDBJ databases">
        <authorList>
            <consortium name="DOE Joint Genome Institute"/>
            <person name="Ahrendt S."/>
            <person name="Looney B.P."/>
            <person name="Miyauchi S."/>
            <person name="Morin E."/>
            <person name="Drula E."/>
            <person name="Courty P.E."/>
            <person name="Chicoki N."/>
            <person name="Fauchery L."/>
            <person name="Kohler A."/>
            <person name="Kuo A."/>
            <person name="Labutti K."/>
            <person name="Pangilinan J."/>
            <person name="Lipzen A."/>
            <person name="Riley R."/>
            <person name="Andreopoulos W."/>
            <person name="He G."/>
            <person name="Johnson J."/>
            <person name="Barry K.W."/>
            <person name="Grigoriev I.V."/>
            <person name="Nagy L."/>
            <person name="Hibbett D."/>
            <person name="Henrissat B."/>
            <person name="Matheny P.B."/>
            <person name="Labbe J."/>
            <person name="Martin F."/>
        </authorList>
    </citation>
    <scope>NUCLEOTIDE SEQUENCE</scope>
    <source>
        <strain evidence="1">FP105234-sp</strain>
    </source>
</reference>
<protein>
    <submittedName>
        <fullName evidence="1">Uncharacterized protein</fullName>
    </submittedName>
</protein>
<keyword evidence="2" id="KW-1185">Reference proteome</keyword>
<comment type="caution">
    <text evidence="1">The sequence shown here is derived from an EMBL/GenBank/DDBJ whole genome shotgun (WGS) entry which is preliminary data.</text>
</comment>
<dbReference type="EMBL" id="MU275894">
    <property type="protein sequence ID" value="KAI0047976.1"/>
    <property type="molecule type" value="Genomic_DNA"/>
</dbReference>